<feature type="compositionally biased region" description="Basic and acidic residues" evidence="1">
    <location>
        <begin position="115"/>
        <end position="124"/>
    </location>
</feature>
<evidence type="ECO:0000256" key="1">
    <source>
        <dbReference type="SAM" id="MobiDB-lite"/>
    </source>
</evidence>
<feature type="region of interest" description="Disordered" evidence="1">
    <location>
        <begin position="103"/>
        <end position="134"/>
    </location>
</feature>
<sequence length="134" mass="15453">MERDSNSLVNEVLRHSLALCRPEKLLIVMIPAIRENRKDWVTRQRFKKLQSTAQDVISPRACIATLRKSQTTDEGTYNDTDNIVKISRHPRKSIPFIEQVTRTRPKIRGTRKNKKSDTVREKAGNEVAKSSIKL</sequence>
<dbReference type="VEuPathDB" id="FungiDB:F9C07_284"/>
<accession>A0A7U2QWX8</accession>
<protein>
    <submittedName>
        <fullName evidence="2">Uncharacterized protein</fullName>
    </submittedName>
</protein>
<organism evidence="2 3">
    <name type="scientific">Aspergillus flavus (strain ATCC 200026 / FGSC A1120 / IAM 13836 / NRRL 3357 / JCM 12722 / SRRC 167)</name>
    <dbReference type="NCBI Taxonomy" id="332952"/>
    <lineage>
        <taxon>Eukaryota</taxon>
        <taxon>Fungi</taxon>
        <taxon>Dikarya</taxon>
        <taxon>Ascomycota</taxon>
        <taxon>Pezizomycotina</taxon>
        <taxon>Eurotiomycetes</taxon>
        <taxon>Eurotiomycetidae</taxon>
        <taxon>Eurotiales</taxon>
        <taxon>Aspergillaceae</taxon>
        <taxon>Aspergillus</taxon>
        <taxon>Aspergillus subgen. Circumdati</taxon>
    </lineage>
</organism>
<feature type="compositionally biased region" description="Basic residues" evidence="1">
    <location>
        <begin position="103"/>
        <end position="114"/>
    </location>
</feature>
<dbReference type="Proteomes" id="UP000596276">
    <property type="component" value="Chromosome 1"/>
</dbReference>
<proteinExistence type="predicted"/>
<dbReference type="AlphaFoldDB" id="A0A7U2QWX8"/>
<name>A0A7U2QWX8_ASPFN</name>
<dbReference type="EMBL" id="CP044619">
    <property type="protein sequence ID" value="QRD87297.1"/>
    <property type="molecule type" value="Genomic_DNA"/>
</dbReference>
<keyword evidence="3" id="KW-1185">Reference proteome</keyword>
<reference evidence="3" key="1">
    <citation type="journal article" date="2021" name="G3 (Bethesda)">
        <title>Chromosome assembled and annotated genome sequence of Aspergillus flavus NRRL 3357.</title>
        <authorList>
            <person name="Skerker J.M."/>
            <person name="Pianalto K.M."/>
            <person name="Mondo S.J."/>
            <person name="Yang K."/>
            <person name="Arkin A.P."/>
            <person name="Keller N.P."/>
            <person name="Grigoriev I.V."/>
            <person name="Louise Glass N.L."/>
        </authorList>
    </citation>
    <scope>NUCLEOTIDE SEQUENCE [LARGE SCALE GENOMIC DNA]</scope>
    <source>
        <strain evidence="3">ATCC 200026 / FGSC A1120 / IAM 13836 / NRRL 3357 / JCM 12722 / SRRC 167</strain>
    </source>
</reference>
<evidence type="ECO:0000313" key="3">
    <source>
        <dbReference type="Proteomes" id="UP000596276"/>
    </source>
</evidence>
<gene>
    <name evidence="2" type="ORF">F9C07_284</name>
</gene>
<evidence type="ECO:0000313" key="2">
    <source>
        <dbReference type="EMBL" id="QRD87297.1"/>
    </source>
</evidence>